<dbReference type="SUPFAM" id="SSF48371">
    <property type="entry name" value="ARM repeat"/>
    <property type="match status" value="1"/>
</dbReference>
<evidence type="ECO:0000259" key="1">
    <source>
        <dbReference type="Pfam" id="PF02854"/>
    </source>
</evidence>
<dbReference type="InterPro" id="IPR003890">
    <property type="entry name" value="MIF4G-like_typ-3"/>
</dbReference>
<dbReference type="EMBL" id="BAABME010018467">
    <property type="protein sequence ID" value="GAA0153934.1"/>
    <property type="molecule type" value="Genomic_DNA"/>
</dbReference>
<accession>A0AAV3PQA9</accession>
<dbReference type="GO" id="GO:0000398">
    <property type="term" value="P:mRNA splicing, via spliceosome"/>
    <property type="evidence" value="ECO:0007669"/>
    <property type="project" value="TreeGrafter"/>
</dbReference>
<dbReference type="PANTHER" id="PTHR18034">
    <property type="entry name" value="CELL CYCLE CONTROL PROTEIN CWF22-RELATED"/>
    <property type="match status" value="1"/>
</dbReference>
<name>A0AAV3PQA9_LITER</name>
<dbReference type="Proteomes" id="UP001454036">
    <property type="component" value="Unassembled WGS sequence"/>
</dbReference>
<feature type="domain" description="MIF4G" evidence="1">
    <location>
        <begin position="11"/>
        <end position="147"/>
    </location>
</feature>
<dbReference type="PANTHER" id="PTHR18034:SF3">
    <property type="entry name" value="PRE-MRNA-SPLICING FACTOR CWC22 HOMOLOG"/>
    <property type="match status" value="1"/>
</dbReference>
<evidence type="ECO:0000313" key="2">
    <source>
        <dbReference type="EMBL" id="GAA0153934.1"/>
    </source>
</evidence>
<reference evidence="2 3" key="1">
    <citation type="submission" date="2024-01" db="EMBL/GenBank/DDBJ databases">
        <title>The complete chloroplast genome sequence of Lithospermum erythrorhizon: insights into the phylogenetic relationship among Boraginaceae species and the maternal lineages of purple gromwells.</title>
        <authorList>
            <person name="Okada T."/>
            <person name="Watanabe K."/>
        </authorList>
    </citation>
    <scope>NUCLEOTIDE SEQUENCE [LARGE SCALE GENOMIC DNA]</scope>
</reference>
<dbReference type="GO" id="GO:0071013">
    <property type="term" value="C:catalytic step 2 spliceosome"/>
    <property type="evidence" value="ECO:0007669"/>
    <property type="project" value="TreeGrafter"/>
</dbReference>
<evidence type="ECO:0000313" key="3">
    <source>
        <dbReference type="Proteomes" id="UP001454036"/>
    </source>
</evidence>
<gene>
    <name evidence="2" type="ORF">LIER_37770</name>
</gene>
<dbReference type="Gene3D" id="1.25.40.180">
    <property type="match status" value="1"/>
</dbReference>
<proteinExistence type="predicted"/>
<dbReference type="Pfam" id="PF02854">
    <property type="entry name" value="MIF4G"/>
    <property type="match status" value="1"/>
</dbReference>
<sequence>MNMMMKNTQDAILETSIESPESIPQLASLVPSINARIPEIGFVLLKRLAHELRVTSEPRHIHVLHILSQLLGCLINQRVVYDILATQFLLVLLKKPEDEERIEVAINFLLECGYTLLDNSPTLLDYVFERLVEIYNSREVRNISRRLIESMFIIKRDCFPGFEIRSPALEDQFTHEIPLDYHSDHESLLDVLKANLGFLENINLGTEKSLKNVLHCDWEVVKNNKLCG</sequence>
<dbReference type="InterPro" id="IPR050781">
    <property type="entry name" value="CWC22_splicing_factor"/>
</dbReference>
<comment type="caution">
    <text evidence="2">The sequence shown here is derived from an EMBL/GenBank/DDBJ whole genome shotgun (WGS) entry which is preliminary data.</text>
</comment>
<dbReference type="GO" id="GO:0003723">
    <property type="term" value="F:RNA binding"/>
    <property type="evidence" value="ECO:0007669"/>
    <property type="project" value="InterPro"/>
</dbReference>
<dbReference type="InterPro" id="IPR016024">
    <property type="entry name" value="ARM-type_fold"/>
</dbReference>
<keyword evidence="3" id="KW-1185">Reference proteome</keyword>
<organism evidence="2 3">
    <name type="scientific">Lithospermum erythrorhizon</name>
    <name type="common">Purple gromwell</name>
    <name type="synonym">Lithospermum officinale var. erythrorhizon</name>
    <dbReference type="NCBI Taxonomy" id="34254"/>
    <lineage>
        <taxon>Eukaryota</taxon>
        <taxon>Viridiplantae</taxon>
        <taxon>Streptophyta</taxon>
        <taxon>Embryophyta</taxon>
        <taxon>Tracheophyta</taxon>
        <taxon>Spermatophyta</taxon>
        <taxon>Magnoliopsida</taxon>
        <taxon>eudicotyledons</taxon>
        <taxon>Gunneridae</taxon>
        <taxon>Pentapetalae</taxon>
        <taxon>asterids</taxon>
        <taxon>lamiids</taxon>
        <taxon>Boraginales</taxon>
        <taxon>Boraginaceae</taxon>
        <taxon>Boraginoideae</taxon>
        <taxon>Lithospermeae</taxon>
        <taxon>Lithospermum</taxon>
    </lineage>
</organism>
<dbReference type="AlphaFoldDB" id="A0AAV3PQA9"/>
<protein>
    <recommendedName>
        <fullName evidence="1">MIF4G domain-containing protein</fullName>
    </recommendedName>
</protein>